<evidence type="ECO:0000256" key="1">
    <source>
        <dbReference type="ARBA" id="ARBA00022801"/>
    </source>
</evidence>
<dbReference type="InterPro" id="IPR018321">
    <property type="entry name" value="Glucosamine6P_isomerase_CS"/>
</dbReference>
<keyword evidence="1 3" id="KW-0378">Hydrolase</keyword>
<evidence type="ECO:0000259" key="4">
    <source>
        <dbReference type="Pfam" id="PF01182"/>
    </source>
</evidence>
<dbReference type="Proteomes" id="UP001300012">
    <property type="component" value="Unassembled WGS sequence"/>
</dbReference>
<dbReference type="InterPro" id="IPR004547">
    <property type="entry name" value="Glucosamine6P_isomerase"/>
</dbReference>
<name>A0ABT1YIH8_9BACL</name>
<reference evidence="5 6" key="1">
    <citation type="submission" date="2022-08" db="EMBL/GenBank/DDBJ databases">
        <title>Paenibacillus endoradicis sp. nov., Paenibacillus radicibacter sp. nov and Paenibacillus pararadicis sp. nov., three cold-adapted plant growth-promoting bacteria isolated from root of Larix gmelinii in Great Khingan.</title>
        <authorList>
            <person name="Xue H."/>
        </authorList>
    </citation>
    <scope>NUCLEOTIDE SEQUENCE [LARGE SCALE GENOMIC DNA]</scope>
    <source>
        <strain evidence="5 6">N5-1-1-5</strain>
    </source>
</reference>
<evidence type="ECO:0000313" key="6">
    <source>
        <dbReference type="Proteomes" id="UP001300012"/>
    </source>
</evidence>
<feature type="active site" description="For ring-opening step" evidence="3">
    <location>
        <position position="174"/>
    </location>
</feature>
<protein>
    <recommendedName>
        <fullName evidence="3">Glucosamine-6-phosphate deaminase</fullName>
        <ecNumber evidence="3">3.5.99.6</ecNumber>
    </recommendedName>
    <alternativeName>
        <fullName evidence="3">GlcN6P deaminase</fullName>
        <shortName evidence="3">GNPDA</shortName>
    </alternativeName>
    <alternativeName>
        <fullName evidence="3">Glucosamine-6-phosphate isomerase</fullName>
    </alternativeName>
</protein>
<dbReference type="Pfam" id="PF01182">
    <property type="entry name" value="Glucosamine_iso"/>
    <property type="match status" value="1"/>
</dbReference>
<comment type="caution">
    <text evidence="5">The sequence shown here is derived from an EMBL/GenBank/DDBJ whole genome shotgun (WGS) entry which is preliminary data.</text>
</comment>
<dbReference type="GO" id="GO:0004342">
    <property type="term" value="F:glucosamine-6-phosphate deaminase activity"/>
    <property type="evidence" value="ECO:0007669"/>
    <property type="project" value="UniProtKB-EC"/>
</dbReference>
<feature type="domain" description="Glucosamine/galactosamine-6-phosphate isomerase" evidence="4">
    <location>
        <begin position="47"/>
        <end position="255"/>
    </location>
</feature>
<sequence>MERTMCLDIPCVCTGMMNKKSVASKVNQKNQVIHQGNLHLTIVKNDEEMSQAAAELVLGQLAQRPNSVLGLATGGTPIGMYRQLCRNKADLSKATTFNLDEYYALPRHHPQSFFQFMKEHVYNPLTPLSYDIPNGEAANVEQECTRYETAIGRAGGIDLQVLGVGRNGHIGFNEPGTSFSSRTRLVALKRETVEDNARFFGDVGLVPTQAITMGIGTILEAKAILLLVSGTVKEEALYQLLYGDISPEVPVTALRLHPAVRVIADEEAASLLQRSSDC</sequence>
<comment type="caution">
    <text evidence="3">Lacks conserved residue(s) required for the propagation of feature annotation.</text>
</comment>
<evidence type="ECO:0000313" key="5">
    <source>
        <dbReference type="EMBL" id="MCR8632993.1"/>
    </source>
</evidence>
<comment type="pathway">
    <text evidence="3">Amino-sugar metabolism; N-acetylneuraminate degradation; D-fructose 6-phosphate from N-acetylneuraminate: step 5/5.</text>
</comment>
<dbReference type="RefSeq" id="WP_258214573.1">
    <property type="nucleotide sequence ID" value="NZ_JANQBD010000012.1"/>
</dbReference>
<dbReference type="PANTHER" id="PTHR11280">
    <property type="entry name" value="GLUCOSAMINE-6-PHOSPHATE ISOMERASE"/>
    <property type="match status" value="1"/>
</dbReference>
<dbReference type="EC" id="3.5.99.6" evidence="3"/>
<dbReference type="PANTHER" id="PTHR11280:SF5">
    <property type="entry name" value="GLUCOSAMINE-6-PHOSPHATE ISOMERASE"/>
    <property type="match status" value="1"/>
</dbReference>
<keyword evidence="2 3" id="KW-0119">Carbohydrate metabolism</keyword>
<feature type="active site" description="For ring-opening step" evidence="3">
    <location>
        <position position="167"/>
    </location>
</feature>
<dbReference type="SUPFAM" id="SSF100950">
    <property type="entry name" value="NagB/RpiA/CoA transferase-like"/>
    <property type="match status" value="1"/>
</dbReference>
<feature type="active site" description="Proton acceptor; for ring-opening step" evidence="3">
    <location>
        <position position="169"/>
    </location>
</feature>
<dbReference type="NCBIfam" id="TIGR00502">
    <property type="entry name" value="nagB"/>
    <property type="match status" value="1"/>
</dbReference>
<dbReference type="InterPro" id="IPR006148">
    <property type="entry name" value="Glc/Gal-6P_isomerase"/>
</dbReference>
<dbReference type="EMBL" id="JANQBD010000012">
    <property type="protein sequence ID" value="MCR8632993.1"/>
    <property type="molecule type" value="Genomic_DNA"/>
</dbReference>
<accession>A0ABT1YIH8</accession>
<dbReference type="PROSITE" id="PS01161">
    <property type="entry name" value="GLC_GALNAC_ISOMERASE"/>
    <property type="match status" value="1"/>
</dbReference>
<keyword evidence="6" id="KW-1185">Reference proteome</keyword>
<evidence type="ECO:0000256" key="2">
    <source>
        <dbReference type="ARBA" id="ARBA00023277"/>
    </source>
</evidence>
<comment type="function">
    <text evidence="3">Catalyzes the reversible isomerization-deamination of glucosamine 6-phosphate (GlcN6P) to form fructose 6-phosphate (Fru6P) and ammonium ion.</text>
</comment>
<dbReference type="Gene3D" id="3.40.50.1360">
    <property type="match status" value="1"/>
</dbReference>
<proteinExistence type="inferred from homology"/>
<comment type="catalytic activity">
    <reaction evidence="3">
        <text>alpha-D-glucosamine 6-phosphate + H2O = beta-D-fructose 6-phosphate + NH4(+)</text>
        <dbReference type="Rhea" id="RHEA:12172"/>
        <dbReference type="ChEBI" id="CHEBI:15377"/>
        <dbReference type="ChEBI" id="CHEBI:28938"/>
        <dbReference type="ChEBI" id="CHEBI:57634"/>
        <dbReference type="ChEBI" id="CHEBI:75989"/>
        <dbReference type="EC" id="3.5.99.6"/>
    </reaction>
</comment>
<evidence type="ECO:0000256" key="3">
    <source>
        <dbReference type="HAMAP-Rule" id="MF_01241"/>
    </source>
</evidence>
<dbReference type="HAMAP" id="MF_01241">
    <property type="entry name" value="GlcN6P_deamin"/>
    <property type="match status" value="1"/>
</dbReference>
<comment type="similarity">
    <text evidence="3">Belongs to the glucosamine/galactosamine-6-phosphate isomerase family. NagB subfamily.</text>
</comment>
<gene>
    <name evidence="3 5" type="primary">nagB</name>
    <name evidence="5" type="ORF">NV381_17465</name>
</gene>
<dbReference type="CDD" id="cd01399">
    <property type="entry name" value="GlcN6P_deaminase"/>
    <property type="match status" value="1"/>
</dbReference>
<feature type="active site" description="Proton acceptor; for enolization step" evidence="3">
    <location>
        <position position="100"/>
    </location>
</feature>
<organism evidence="5 6">
    <name type="scientific">Paenibacillus radicis</name>
    <name type="common">ex Xue et al. 2023</name>
    <dbReference type="NCBI Taxonomy" id="2972489"/>
    <lineage>
        <taxon>Bacteria</taxon>
        <taxon>Bacillati</taxon>
        <taxon>Bacillota</taxon>
        <taxon>Bacilli</taxon>
        <taxon>Bacillales</taxon>
        <taxon>Paenibacillaceae</taxon>
        <taxon>Paenibacillus</taxon>
    </lineage>
</organism>
<dbReference type="InterPro" id="IPR037171">
    <property type="entry name" value="NagB/RpiA_transferase-like"/>
</dbReference>